<accession>A0A8J2ZDP0</accession>
<gene>
    <name evidence="1" type="ORF">GCM10010964_32790</name>
</gene>
<dbReference type="Proteomes" id="UP000597507">
    <property type="component" value="Unassembled WGS sequence"/>
</dbReference>
<keyword evidence="2" id="KW-1185">Reference proteome</keyword>
<organism evidence="1 2">
    <name type="scientific">Caldovatus sediminis</name>
    <dbReference type="NCBI Taxonomy" id="2041189"/>
    <lineage>
        <taxon>Bacteria</taxon>
        <taxon>Pseudomonadati</taxon>
        <taxon>Pseudomonadota</taxon>
        <taxon>Alphaproteobacteria</taxon>
        <taxon>Acetobacterales</taxon>
        <taxon>Roseomonadaceae</taxon>
        <taxon>Caldovatus</taxon>
    </lineage>
</organism>
<evidence type="ECO:0000313" key="2">
    <source>
        <dbReference type="Proteomes" id="UP000597507"/>
    </source>
</evidence>
<name>A0A8J2ZDP0_9PROT</name>
<reference evidence="1 2" key="1">
    <citation type="journal article" date="2014" name="Int. J. Syst. Evol. Microbiol.">
        <title>Complete genome sequence of Corynebacterium casei LMG S-19264T (=DSM 44701T), isolated from a smear-ripened cheese.</title>
        <authorList>
            <consortium name="US DOE Joint Genome Institute (JGI-PGF)"/>
            <person name="Walter F."/>
            <person name="Albersmeier A."/>
            <person name="Kalinowski J."/>
            <person name="Ruckert C."/>
        </authorList>
    </citation>
    <scope>NUCLEOTIDE SEQUENCE [LARGE SCALE GENOMIC DNA]</scope>
    <source>
        <strain evidence="1 2">CGMCC 1.16330</strain>
    </source>
</reference>
<dbReference type="AlphaFoldDB" id="A0A8J2ZDP0"/>
<evidence type="ECO:0000313" key="1">
    <source>
        <dbReference type="EMBL" id="GGG42746.1"/>
    </source>
</evidence>
<comment type="caution">
    <text evidence="1">The sequence shown here is derived from an EMBL/GenBank/DDBJ whole genome shotgun (WGS) entry which is preliminary data.</text>
</comment>
<sequence length="68" mass="7160">MADDRYDEGLVHGHDWAREKARPSLGPAPVILGPAVPAGEPYDEGLVHGHAWACSERGRPASPPPPAA</sequence>
<proteinExistence type="predicted"/>
<dbReference type="EMBL" id="BMKS01000011">
    <property type="protein sequence ID" value="GGG42746.1"/>
    <property type="molecule type" value="Genomic_DNA"/>
</dbReference>
<dbReference type="RefSeq" id="WP_188902165.1">
    <property type="nucleotide sequence ID" value="NZ_BMKS01000011.1"/>
</dbReference>
<protein>
    <submittedName>
        <fullName evidence="1">Uncharacterized protein</fullName>
    </submittedName>
</protein>